<feature type="domain" description="Cytochrome c" evidence="4">
    <location>
        <begin position="28"/>
        <end position="98"/>
    </location>
</feature>
<evidence type="ECO:0000256" key="1">
    <source>
        <dbReference type="ARBA" id="ARBA00022617"/>
    </source>
</evidence>
<organism evidence="5 6">
    <name type="scientific">Desulfonatronospira thiodismutans ASO3-1</name>
    <dbReference type="NCBI Taxonomy" id="555779"/>
    <lineage>
        <taxon>Bacteria</taxon>
        <taxon>Pseudomonadati</taxon>
        <taxon>Thermodesulfobacteriota</taxon>
        <taxon>Desulfovibrionia</taxon>
        <taxon>Desulfovibrionales</taxon>
        <taxon>Desulfonatronovibrionaceae</taxon>
        <taxon>Desulfonatronospira</taxon>
    </lineage>
</organism>
<proteinExistence type="predicted"/>
<name>D6ST16_9BACT</name>
<dbReference type="SUPFAM" id="SSF46626">
    <property type="entry name" value="Cytochrome c"/>
    <property type="match status" value="1"/>
</dbReference>
<comment type="caution">
    <text evidence="5">The sequence shown here is derived from an EMBL/GenBank/DDBJ whole genome shotgun (WGS) entry which is preliminary data.</text>
</comment>
<evidence type="ECO:0000313" key="5">
    <source>
        <dbReference type="EMBL" id="EFI33832.1"/>
    </source>
</evidence>
<sequence length="112" mass="12447">MRKLIILAMAGAIFATQVGIGLAMFDGNPRQGRFLFREQCRPCHMEDATKEGAAGEYLGPDAKRQAEWEEVFGDIEALPCYDEWDLSEDELNHIGTYLHQGAADSPTPERCG</sequence>
<protein>
    <submittedName>
        <fullName evidence="5">Cytochrome c family protein</fullName>
    </submittedName>
</protein>
<dbReference type="GO" id="GO:0046872">
    <property type="term" value="F:metal ion binding"/>
    <property type="evidence" value="ECO:0007669"/>
    <property type="project" value="UniProtKB-KW"/>
</dbReference>
<evidence type="ECO:0000313" key="6">
    <source>
        <dbReference type="Proteomes" id="UP000005496"/>
    </source>
</evidence>
<dbReference type="Gene3D" id="1.10.760.10">
    <property type="entry name" value="Cytochrome c-like domain"/>
    <property type="match status" value="1"/>
</dbReference>
<evidence type="ECO:0000256" key="2">
    <source>
        <dbReference type="ARBA" id="ARBA00022723"/>
    </source>
</evidence>
<dbReference type="Pfam" id="PF13442">
    <property type="entry name" value="Cytochrome_CBB3"/>
    <property type="match status" value="1"/>
</dbReference>
<evidence type="ECO:0000256" key="3">
    <source>
        <dbReference type="ARBA" id="ARBA00023004"/>
    </source>
</evidence>
<dbReference type="RefSeq" id="WP_008871181.1">
    <property type="nucleotide sequence ID" value="NZ_ACJN02000003.1"/>
</dbReference>
<keyword evidence="2" id="KW-0479">Metal-binding</keyword>
<dbReference type="EMBL" id="ACJN02000003">
    <property type="protein sequence ID" value="EFI33832.1"/>
    <property type="molecule type" value="Genomic_DNA"/>
</dbReference>
<evidence type="ECO:0000259" key="4">
    <source>
        <dbReference type="Pfam" id="PF13442"/>
    </source>
</evidence>
<accession>D6ST16</accession>
<dbReference type="Proteomes" id="UP000005496">
    <property type="component" value="Unassembled WGS sequence"/>
</dbReference>
<dbReference type="InterPro" id="IPR036909">
    <property type="entry name" value="Cyt_c-like_dom_sf"/>
</dbReference>
<dbReference type="OrthoDB" id="5405625at2"/>
<dbReference type="eggNOG" id="COG2010">
    <property type="taxonomic scope" value="Bacteria"/>
</dbReference>
<keyword evidence="6" id="KW-1185">Reference proteome</keyword>
<dbReference type="GO" id="GO:0009055">
    <property type="term" value="F:electron transfer activity"/>
    <property type="evidence" value="ECO:0007669"/>
    <property type="project" value="InterPro"/>
</dbReference>
<dbReference type="AlphaFoldDB" id="D6ST16"/>
<dbReference type="InterPro" id="IPR009056">
    <property type="entry name" value="Cyt_c-like_dom"/>
</dbReference>
<reference evidence="5" key="1">
    <citation type="submission" date="2010-05" db="EMBL/GenBank/DDBJ databases">
        <title>The draft genome of Desulfonatronospira thiodismutans ASO3-1.</title>
        <authorList>
            <consortium name="US DOE Joint Genome Institute (JGI-PGF)"/>
            <person name="Lucas S."/>
            <person name="Copeland A."/>
            <person name="Lapidus A."/>
            <person name="Cheng J.-F."/>
            <person name="Bruce D."/>
            <person name="Goodwin L."/>
            <person name="Pitluck S."/>
            <person name="Chertkov O."/>
            <person name="Brettin T."/>
            <person name="Detter J.C."/>
            <person name="Han C."/>
            <person name="Land M.L."/>
            <person name="Hauser L."/>
            <person name="Kyrpides N."/>
            <person name="Mikhailova N."/>
            <person name="Muyzer G."/>
            <person name="Woyke T."/>
        </authorList>
    </citation>
    <scope>NUCLEOTIDE SEQUENCE [LARGE SCALE GENOMIC DNA]</scope>
    <source>
        <strain evidence="5">ASO3-1</strain>
    </source>
</reference>
<dbReference type="GO" id="GO:0020037">
    <property type="term" value="F:heme binding"/>
    <property type="evidence" value="ECO:0007669"/>
    <property type="project" value="InterPro"/>
</dbReference>
<keyword evidence="3" id="KW-0408">Iron</keyword>
<keyword evidence="1" id="KW-0349">Heme</keyword>
<gene>
    <name evidence="5" type="ORF">Dthio_PD1171</name>
</gene>